<dbReference type="RefSeq" id="WP_062128077.1">
    <property type="nucleotide sequence ID" value="NZ_LRBG01000009.1"/>
</dbReference>
<dbReference type="InterPro" id="IPR036388">
    <property type="entry name" value="WH-like_DNA-bd_sf"/>
</dbReference>
<keyword evidence="4" id="KW-0804">Transcription</keyword>
<evidence type="ECO:0000313" key="7">
    <source>
        <dbReference type="EMBL" id="KXU88270.1"/>
    </source>
</evidence>
<dbReference type="Pfam" id="PF03466">
    <property type="entry name" value="LysR_substrate"/>
    <property type="match status" value="1"/>
</dbReference>
<dbReference type="InterPro" id="IPR050950">
    <property type="entry name" value="HTH-type_LysR_regulators"/>
</dbReference>
<accession>A0A149PT65</accession>
<dbReference type="InterPro" id="IPR005119">
    <property type="entry name" value="LysR_subst-bd"/>
</dbReference>
<organism evidence="7 8">
    <name type="scientific">Paraburkholderia monticola</name>
    <dbReference type="NCBI Taxonomy" id="1399968"/>
    <lineage>
        <taxon>Bacteria</taxon>
        <taxon>Pseudomonadati</taxon>
        <taxon>Pseudomonadota</taxon>
        <taxon>Betaproteobacteria</taxon>
        <taxon>Burkholderiales</taxon>
        <taxon>Burkholderiaceae</taxon>
        <taxon>Paraburkholderia</taxon>
    </lineage>
</organism>
<gene>
    <name evidence="7" type="ORF">CI15_12225</name>
</gene>
<dbReference type="GO" id="GO:0003700">
    <property type="term" value="F:DNA-binding transcription factor activity"/>
    <property type="evidence" value="ECO:0007669"/>
    <property type="project" value="InterPro"/>
</dbReference>
<dbReference type="GO" id="GO:0005829">
    <property type="term" value="C:cytosol"/>
    <property type="evidence" value="ECO:0007669"/>
    <property type="project" value="TreeGrafter"/>
</dbReference>
<evidence type="ECO:0000256" key="1">
    <source>
        <dbReference type="ARBA" id="ARBA00009437"/>
    </source>
</evidence>
<protein>
    <submittedName>
        <fullName evidence="7">LysR family transcriptional regulator</fullName>
    </submittedName>
</protein>
<dbReference type="PROSITE" id="PS50931">
    <property type="entry name" value="HTH_LYSR"/>
    <property type="match status" value="1"/>
</dbReference>
<proteinExistence type="inferred from homology"/>
<keyword evidence="2" id="KW-0805">Transcription regulation</keyword>
<sequence length="329" mass="36053">MVIKNLLRKLDLTTLQLFLAVFEEGTLTRAAEREAIAVSAASKRLLELEQAVGASLFQRNARGMTLTPAGETLLHHARRVLRDIENIGIELAGHASGVLGYVRMMANLSAIVEFLPEDLRAFQLLHERVKVDLEERPSGGVVKAIDESLADLGICSGDADTRELHVEHYRRDSLVIVMRDDHPLAARTSIAFAETLDGDHVGLHSASSINARTHLAARQAGKPLRLRIHVPGFDAVCRMVQAGMGVGVLPRKVYQLMGHPLGLAGVTLEDDWAERSLVLVVRDVDALSPVSRLLFDHLRTVEAREAAADARIEPAPATTQAPRRARSRR</sequence>
<feature type="compositionally biased region" description="Low complexity" evidence="5">
    <location>
        <begin position="313"/>
        <end position="322"/>
    </location>
</feature>
<dbReference type="EMBL" id="LRBG01000009">
    <property type="protein sequence ID" value="KXU88270.1"/>
    <property type="molecule type" value="Genomic_DNA"/>
</dbReference>
<dbReference type="Gene3D" id="1.10.10.10">
    <property type="entry name" value="Winged helix-like DNA-binding domain superfamily/Winged helix DNA-binding domain"/>
    <property type="match status" value="1"/>
</dbReference>
<dbReference type="PANTHER" id="PTHR30419">
    <property type="entry name" value="HTH-TYPE TRANSCRIPTIONAL REGULATOR YBHD"/>
    <property type="match status" value="1"/>
</dbReference>
<comment type="similarity">
    <text evidence="1">Belongs to the LysR transcriptional regulatory family.</text>
</comment>
<dbReference type="SUPFAM" id="SSF53850">
    <property type="entry name" value="Periplasmic binding protein-like II"/>
    <property type="match status" value="1"/>
</dbReference>
<name>A0A149PT65_9BURK</name>
<evidence type="ECO:0000259" key="6">
    <source>
        <dbReference type="PROSITE" id="PS50931"/>
    </source>
</evidence>
<dbReference type="PANTHER" id="PTHR30419:SF2">
    <property type="entry name" value="LYSR FAMILY TRANSCRIPTIONAL REGULATOR"/>
    <property type="match status" value="1"/>
</dbReference>
<dbReference type="FunFam" id="1.10.10.10:FF:000001">
    <property type="entry name" value="LysR family transcriptional regulator"/>
    <property type="match status" value="1"/>
</dbReference>
<evidence type="ECO:0000256" key="5">
    <source>
        <dbReference type="SAM" id="MobiDB-lite"/>
    </source>
</evidence>
<feature type="region of interest" description="Disordered" evidence="5">
    <location>
        <begin position="306"/>
        <end position="329"/>
    </location>
</feature>
<dbReference type="Proteomes" id="UP000075613">
    <property type="component" value="Unassembled WGS sequence"/>
</dbReference>
<dbReference type="Gene3D" id="3.40.190.290">
    <property type="match status" value="1"/>
</dbReference>
<keyword evidence="3" id="KW-0238">DNA-binding</keyword>
<dbReference type="SUPFAM" id="SSF46785">
    <property type="entry name" value="Winged helix' DNA-binding domain"/>
    <property type="match status" value="1"/>
</dbReference>
<keyword evidence="8" id="KW-1185">Reference proteome</keyword>
<evidence type="ECO:0000256" key="4">
    <source>
        <dbReference type="ARBA" id="ARBA00023163"/>
    </source>
</evidence>
<dbReference type="STRING" id="1399968.CI15_12225"/>
<dbReference type="AlphaFoldDB" id="A0A149PT65"/>
<reference evidence="7 8" key="1">
    <citation type="journal article" date="2015" name="Int. J. Syst. Evol. Microbiol.">
        <title>Burkholderia monticola sp. nov., isolated from mountain soil.</title>
        <authorList>
            <person name="Baek I."/>
            <person name="Seo B."/>
            <person name="Lee I."/>
            <person name="Yi H."/>
            <person name="Chun J."/>
        </authorList>
    </citation>
    <scope>NUCLEOTIDE SEQUENCE [LARGE SCALE GENOMIC DNA]</scope>
    <source>
        <strain evidence="7 8">JC2948</strain>
    </source>
</reference>
<evidence type="ECO:0000256" key="2">
    <source>
        <dbReference type="ARBA" id="ARBA00023015"/>
    </source>
</evidence>
<dbReference type="GO" id="GO:0003677">
    <property type="term" value="F:DNA binding"/>
    <property type="evidence" value="ECO:0007669"/>
    <property type="project" value="UniProtKB-KW"/>
</dbReference>
<dbReference type="Pfam" id="PF00126">
    <property type="entry name" value="HTH_1"/>
    <property type="match status" value="1"/>
</dbReference>
<dbReference type="InterPro" id="IPR036390">
    <property type="entry name" value="WH_DNA-bd_sf"/>
</dbReference>
<dbReference type="OrthoDB" id="9785974at2"/>
<evidence type="ECO:0000256" key="3">
    <source>
        <dbReference type="ARBA" id="ARBA00023125"/>
    </source>
</evidence>
<feature type="domain" description="HTH lysR-type" evidence="6">
    <location>
        <begin position="10"/>
        <end position="67"/>
    </location>
</feature>
<dbReference type="InterPro" id="IPR000847">
    <property type="entry name" value="LysR_HTH_N"/>
</dbReference>
<evidence type="ECO:0000313" key="8">
    <source>
        <dbReference type="Proteomes" id="UP000075613"/>
    </source>
</evidence>
<comment type="caution">
    <text evidence="7">The sequence shown here is derived from an EMBL/GenBank/DDBJ whole genome shotgun (WGS) entry which is preliminary data.</text>
</comment>
<dbReference type="CDD" id="cd08421">
    <property type="entry name" value="PBP2_LTTR_like_1"/>
    <property type="match status" value="1"/>
</dbReference>